<evidence type="ECO:0000259" key="8">
    <source>
        <dbReference type="Pfam" id="PF02347"/>
    </source>
</evidence>
<keyword evidence="3 6" id="KW-0663">Pyridoxal phosphate</keyword>
<dbReference type="Gene3D" id="3.40.640.10">
    <property type="entry name" value="Type I PLP-dependent aspartate aminotransferase-like (Major domain)"/>
    <property type="match status" value="2"/>
</dbReference>
<dbReference type="InterPro" id="IPR020581">
    <property type="entry name" value="GDC_P"/>
</dbReference>
<dbReference type="GO" id="GO:0016594">
    <property type="term" value="F:glycine binding"/>
    <property type="evidence" value="ECO:0007669"/>
    <property type="project" value="TreeGrafter"/>
</dbReference>
<dbReference type="GO" id="GO:0005739">
    <property type="term" value="C:mitochondrion"/>
    <property type="evidence" value="ECO:0007669"/>
    <property type="project" value="UniProtKB-SubCell"/>
</dbReference>
<comment type="subunit">
    <text evidence="7">The glycine cleavage system is composed of four proteins: P, T, L and H.</text>
</comment>
<dbReference type="EC" id="1.4.4.2" evidence="7"/>
<dbReference type="CDD" id="cd00613">
    <property type="entry name" value="GDC-P"/>
    <property type="match status" value="1"/>
</dbReference>
<dbReference type="PANTHER" id="PTHR11773">
    <property type="entry name" value="GLYCINE DEHYDROGENASE, DECARBOXYLATING"/>
    <property type="match status" value="1"/>
</dbReference>
<sequence>MRRVFNSTKLKNSSSVNTLPTLFIIRNQSRVASSPLQIKNDKNNSLKIQKFPLKNNNINIRQINSDCFSDRHKGPCELEKQQMLRYLGFKDLDELTNTNVPESIRLREKLGKQIPEEGVDESKMLNELGEIASLNNPYKTFIGMGFYDCIVPSVIVKNMLQNAGWTSPYTPYQPEIAQGRLESLLNFQTMISDLTGLLFANASLLDESTACAEAIALAVRVTKKRTILYDTGLHPQNIGVMATRSEPMDINFQPLDINDGNVNNKFGDNIAAIILQYPNTEGLIYEDLDLLVQYAHKEKILVIMVCDLLSLTLLRSAGDLGADIAVGSAQRFGLPLGYGGPHAGFMSVANLALARQMPGRIVGVSRDQQGNIAYRLTLQTREQHIRRDKATSNICTAQALPANISAMYAIYHGPNRLVYIAKMIHKATSFLSQTLKANGIQVVHKCFFDTLKIPPLNKQLFDLKCEEKRINVRNYTDGYIGISLDETTKIGDICDILYLFDINICEKEIKNKLMETSTPLIGNSLHSRHSTFLTGHVFNSYHSETQIIRYMKRLENKDLSLVHSMIPLGSCTMKLNASCELIPISWPKLANIHPFVPTEQAKGYSKIFNDLERWLCELTGYDKFSLQPNSGANGEYAGMLAIRGYFHSKGESQRNICLIPVSAHGTNPATAHMANFKVVPVESDKHGNINFKDLSAKCERFSNELACAMITYPSTHGVFESQIKDVCNKIHEHGGQVYLDGANFNAQACLCRPGDYGSDISHFNLHKTFCIPHGGGGPGMGPIGVKSHLAPFLPGHPIIPQNGEKRYDGVVGGAPWGSASILPITWAYIRLMGISGSKTCLPNGYT</sequence>
<evidence type="ECO:0000256" key="2">
    <source>
        <dbReference type="ARBA" id="ARBA00010756"/>
    </source>
</evidence>
<evidence type="ECO:0000256" key="7">
    <source>
        <dbReference type="RuleBase" id="RU364056"/>
    </source>
</evidence>
<evidence type="ECO:0000256" key="1">
    <source>
        <dbReference type="ARBA" id="ARBA00001933"/>
    </source>
</evidence>
<evidence type="ECO:0000256" key="6">
    <source>
        <dbReference type="PIRSR" id="PIRSR603437-50"/>
    </source>
</evidence>
<dbReference type="OrthoDB" id="6537869at2759"/>
<dbReference type="InterPro" id="IPR015421">
    <property type="entry name" value="PyrdxlP-dep_Trfase_major"/>
</dbReference>
<feature type="modified residue" description="N6-(pyridoxal phosphate)lysine" evidence="6">
    <location>
        <position position="767"/>
    </location>
</feature>
<feature type="domain" description="Glycine cleavage system P-protein N-terminal" evidence="8">
    <location>
        <begin position="540"/>
        <end position="796"/>
    </location>
</feature>
<evidence type="ECO:0000256" key="3">
    <source>
        <dbReference type="ARBA" id="ARBA00022898"/>
    </source>
</evidence>
<comment type="function">
    <text evidence="7">The glycine cleavage system catalyzes the degradation of glycine.</text>
</comment>
<organism evidence="9 10">
    <name type="scientific">Meloidogyne enterolobii</name>
    <name type="common">Root-knot nematode worm</name>
    <name type="synonym">Meloidogyne mayaguensis</name>
    <dbReference type="NCBI Taxonomy" id="390850"/>
    <lineage>
        <taxon>Eukaryota</taxon>
        <taxon>Metazoa</taxon>
        <taxon>Ecdysozoa</taxon>
        <taxon>Nematoda</taxon>
        <taxon>Chromadorea</taxon>
        <taxon>Rhabditida</taxon>
        <taxon>Tylenchina</taxon>
        <taxon>Tylenchomorpha</taxon>
        <taxon>Tylenchoidea</taxon>
        <taxon>Meloidogynidae</taxon>
        <taxon>Meloidogyninae</taxon>
        <taxon>Meloidogyne</taxon>
    </lineage>
</organism>
<dbReference type="EMBL" id="CAJEWN010000773">
    <property type="protein sequence ID" value="CAD2189838.1"/>
    <property type="molecule type" value="Genomic_DNA"/>
</dbReference>
<keyword evidence="7" id="KW-0496">Mitochondrion</keyword>
<dbReference type="Gene3D" id="3.90.1150.10">
    <property type="entry name" value="Aspartate Aminotransferase, domain 1"/>
    <property type="match status" value="1"/>
</dbReference>
<dbReference type="NCBIfam" id="TIGR00461">
    <property type="entry name" value="gcvP"/>
    <property type="match status" value="1"/>
</dbReference>
<keyword evidence="7" id="KW-0809">Transit peptide</keyword>
<keyword evidence="4 7" id="KW-0560">Oxidoreductase</keyword>
<dbReference type="InterPro" id="IPR003437">
    <property type="entry name" value="GcvP"/>
</dbReference>
<dbReference type="GO" id="GO:0004375">
    <property type="term" value="F:glycine dehydrogenase (decarboxylating) activity"/>
    <property type="evidence" value="ECO:0007669"/>
    <property type="project" value="UniProtKB-UniRule"/>
</dbReference>
<dbReference type="AlphaFoldDB" id="A0A6V7WS24"/>
<comment type="catalytic activity">
    <reaction evidence="5 7">
        <text>N(6)-[(R)-lipoyl]-L-lysyl-[glycine-cleavage complex H protein] + glycine + H(+) = N(6)-[(R)-S(8)-aminomethyldihydrolipoyl]-L-lysyl-[glycine-cleavage complex H protein] + CO2</text>
        <dbReference type="Rhea" id="RHEA:24304"/>
        <dbReference type="Rhea" id="RHEA-COMP:10494"/>
        <dbReference type="Rhea" id="RHEA-COMP:10495"/>
        <dbReference type="ChEBI" id="CHEBI:15378"/>
        <dbReference type="ChEBI" id="CHEBI:16526"/>
        <dbReference type="ChEBI" id="CHEBI:57305"/>
        <dbReference type="ChEBI" id="CHEBI:83099"/>
        <dbReference type="ChEBI" id="CHEBI:83143"/>
        <dbReference type="EC" id="1.4.4.2"/>
    </reaction>
</comment>
<comment type="caution">
    <text evidence="9">The sequence shown here is derived from an EMBL/GenBank/DDBJ whole genome shotgun (WGS) entry which is preliminary data.</text>
</comment>
<feature type="domain" description="Glycine cleavage system P-protein N-terminal" evidence="8">
    <location>
        <begin position="70"/>
        <end position="500"/>
    </location>
</feature>
<evidence type="ECO:0000256" key="5">
    <source>
        <dbReference type="ARBA" id="ARBA00049026"/>
    </source>
</evidence>
<dbReference type="InterPro" id="IPR049315">
    <property type="entry name" value="GDC-P_N"/>
</dbReference>
<dbReference type="PANTHER" id="PTHR11773:SF1">
    <property type="entry name" value="GLYCINE DEHYDROGENASE (DECARBOXYLATING), MITOCHONDRIAL"/>
    <property type="match status" value="1"/>
</dbReference>
<dbReference type="Pfam" id="PF02347">
    <property type="entry name" value="GDC-P"/>
    <property type="match status" value="2"/>
</dbReference>
<name>A0A6V7WS24_MELEN</name>
<comment type="subcellular location">
    <subcellularLocation>
        <location evidence="7">Mitochondrion</location>
    </subcellularLocation>
</comment>
<reference evidence="9 10" key="1">
    <citation type="submission" date="2020-08" db="EMBL/GenBank/DDBJ databases">
        <authorList>
            <person name="Koutsovoulos G."/>
            <person name="Danchin GJ E."/>
        </authorList>
    </citation>
    <scope>NUCLEOTIDE SEQUENCE [LARGE SCALE GENOMIC DNA]</scope>
</reference>
<dbReference type="FunFam" id="3.40.640.10:FF:000007">
    <property type="entry name" value="glycine dehydrogenase (Decarboxylating), mitochondrial"/>
    <property type="match status" value="1"/>
</dbReference>
<accession>A0A6V7WS24</accession>
<dbReference type="InterPro" id="IPR015424">
    <property type="entry name" value="PyrdxlP-dep_Trfase"/>
</dbReference>
<proteinExistence type="inferred from homology"/>
<dbReference type="GO" id="GO:0030170">
    <property type="term" value="F:pyridoxal phosphate binding"/>
    <property type="evidence" value="ECO:0007669"/>
    <property type="project" value="TreeGrafter"/>
</dbReference>
<evidence type="ECO:0000313" key="9">
    <source>
        <dbReference type="EMBL" id="CAD2189838.1"/>
    </source>
</evidence>
<dbReference type="InterPro" id="IPR015422">
    <property type="entry name" value="PyrdxlP-dep_Trfase_small"/>
</dbReference>
<dbReference type="SUPFAM" id="SSF53383">
    <property type="entry name" value="PLP-dependent transferases"/>
    <property type="match status" value="2"/>
</dbReference>
<gene>
    <name evidence="9" type="ORF">MENT_LOCUS42584</name>
</gene>
<comment type="cofactor">
    <cofactor evidence="1 6 7">
        <name>pyridoxal 5'-phosphate</name>
        <dbReference type="ChEBI" id="CHEBI:597326"/>
    </cofactor>
</comment>
<evidence type="ECO:0000256" key="4">
    <source>
        <dbReference type="ARBA" id="ARBA00023002"/>
    </source>
</evidence>
<dbReference type="Proteomes" id="UP000580250">
    <property type="component" value="Unassembled WGS sequence"/>
</dbReference>
<dbReference type="GO" id="GO:0019464">
    <property type="term" value="P:glycine decarboxylation via glycine cleavage system"/>
    <property type="evidence" value="ECO:0007669"/>
    <property type="project" value="TreeGrafter"/>
</dbReference>
<protein>
    <recommendedName>
        <fullName evidence="7">Glycine cleavage system P protein</fullName>
        <ecNumber evidence="7">1.4.4.2</ecNumber>
    </recommendedName>
</protein>
<comment type="similarity">
    <text evidence="2 7">Belongs to the GcvP family.</text>
</comment>
<dbReference type="GO" id="GO:0005960">
    <property type="term" value="C:glycine cleavage complex"/>
    <property type="evidence" value="ECO:0007669"/>
    <property type="project" value="TreeGrafter"/>
</dbReference>
<evidence type="ECO:0000313" key="10">
    <source>
        <dbReference type="Proteomes" id="UP000580250"/>
    </source>
</evidence>